<keyword evidence="13" id="KW-1185">Reference proteome</keyword>
<dbReference type="InterPro" id="IPR027417">
    <property type="entry name" value="P-loop_NTPase"/>
</dbReference>
<evidence type="ECO:0000313" key="13">
    <source>
        <dbReference type="Proteomes" id="UP000398389"/>
    </source>
</evidence>
<keyword evidence="6" id="KW-0067">ATP-binding</keyword>
<dbReference type="Pfam" id="PF12513">
    <property type="entry name" value="SUV3_C"/>
    <property type="match status" value="1"/>
</dbReference>
<evidence type="ECO:0000256" key="5">
    <source>
        <dbReference type="ARBA" id="ARBA00022806"/>
    </source>
</evidence>
<feature type="region of interest" description="Disordered" evidence="10">
    <location>
        <begin position="83"/>
        <end position="114"/>
    </location>
</feature>
<dbReference type="Pfam" id="PF22527">
    <property type="entry name" value="DEXQc_Suv3"/>
    <property type="match status" value="1"/>
</dbReference>
<dbReference type="CDD" id="cd18805">
    <property type="entry name" value="SF2_C_suv3"/>
    <property type="match status" value="1"/>
</dbReference>
<gene>
    <name evidence="12" type="ORF">SAPINGB_P000589</name>
</gene>
<dbReference type="InterPro" id="IPR022192">
    <property type="entry name" value="SUV3_C"/>
</dbReference>
<dbReference type="Gene3D" id="1.20.58.1080">
    <property type="match status" value="1"/>
</dbReference>
<proteinExistence type="predicted"/>
<evidence type="ECO:0000313" key="12">
    <source>
        <dbReference type="EMBL" id="VVT44953.1"/>
    </source>
</evidence>
<feature type="compositionally biased region" description="Basic and acidic residues" evidence="10">
    <location>
        <begin position="848"/>
        <end position="860"/>
    </location>
</feature>
<evidence type="ECO:0000256" key="9">
    <source>
        <dbReference type="ARBA" id="ARBA00047984"/>
    </source>
</evidence>
<evidence type="ECO:0000256" key="10">
    <source>
        <dbReference type="SAM" id="MobiDB-lite"/>
    </source>
</evidence>
<dbReference type="GO" id="GO:0003724">
    <property type="term" value="F:RNA helicase activity"/>
    <property type="evidence" value="ECO:0007669"/>
    <property type="project" value="UniProtKB-EC"/>
</dbReference>
<evidence type="ECO:0000256" key="8">
    <source>
        <dbReference type="ARBA" id="ARBA00023128"/>
    </source>
</evidence>
<dbReference type="InterPro" id="IPR044774">
    <property type="entry name" value="Suv3_DEXQc"/>
</dbReference>
<organism evidence="12 13">
    <name type="scientific">Magnusiomyces paraingens</name>
    <dbReference type="NCBI Taxonomy" id="2606893"/>
    <lineage>
        <taxon>Eukaryota</taxon>
        <taxon>Fungi</taxon>
        <taxon>Dikarya</taxon>
        <taxon>Ascomycota</taxon>
        <taxon>Saccharomycotina</taxon>
        <taxon>Dipodascomycetes</taxon>
        <taxon>Dipodascales</taxon>
        <taxon>Dipodascaceae</taxon>
        <taxon>Magnusiomyces</taxon>
    </lineage>
</organism>
<feature type="domain" description="Helicase C-terminal" evidence="11">
    <location>
        <begin position="472"/>
        <end position="619"/>
    </location>
</feature>
<dbReference type="InterPro" id="IPR050699">
    <property type="entry name" value="RNA-DNA_Helicase"/>
</dbReference>
<dbReference type="GO" id="GO:0016787">
    <property type="term" value="F:hydrolase activity"/>
    <property type="evidence" value="ECO:0007669"/>
    <property type="project" value="UniProtKB-KW"/>
</dbReference>
<keyword evidence="5" id="KW-0347">Helicase</keyword>
<dbReference type="SUPFAM" id="SSF52540">
    <property type="entry name" value="P-loop containing nucleoside triphosphate hydrolases"/>
    <property type="match status" value="1"/>
</dbReference>
<accession>A0A5E8B5R3</accession>
<dbReference type="GeneID" id="43579412"/>
<feature type="compositionally biased region" description="Basic and acidic residues" evidence="10">
    <location>
        <begin position="83"/>
        <end position="103"/>
    </location>
</feature>
<dbReference type="AlphaFoldDB" id="A0A5E8B5R3"/>
<dbReference type="InterPro" id="IPR055206">
    <property type="entry name" value="DEXQc_SUV3"/>
</dbReference>
<keyword evidence="7" id="KW-0809">Transit peptide</keyword>
<dbReference type="RefSeq" id="XP_031851203.1">
    <property type="nucleotide sequence ID" value="XM_031995312.1"/>
</dbReference>
<dbReference type="EC" id="3.6.4.13" evidence="2"/>
<evidence type="ECO:0000256" key="6">
    <source>
        <dbReference type="ARBA" id="ARBA00022840"/>
    </source>
</evidence>
<name>A0A5E8B5R3_9ASCO</name>
<evidence type="ECO:0000256" key="4">
    <source>
        <dbReference type="ARBA" id="ARBA00022801"/>
    </source>
</evidence>
<evidence type="ECO:0000256" key="2">
    <source>
        <dbReference type="ARBA" id="ARBA00012552"/>
    </source>
</evidence>
<dbReference type="GO" id="GO:0005524">
    <property type="term" value="F:ATP binding"/>
    <property type="evidence" value="ECO:0007669"/>
    <property type="project" value="UniProtKB-KW"/>
</dbReference>
<evidence type="ECO:0000259" key="11">
    <source>
        <dbReference type="PROSITE" id="PS51194"/>
    </source>
</evidence>
<feature type="region of interest" description="Disordered" evidence="10">
    <location>
        <begin position="834"/>
        <end position="860"/>
    </location>
</feature>
<feature type="region of interest" description="Disordered" evidence="10">
    <location>
        <begin position="29"/>
        <end position="68"/>
    </location>
</feature>
<dbReference type="CDD" id="cd17913">
    <property type="entry name" value="DEXQc_Suv3"/>
    <property type="match status" value="1"/>
</dbReference>
<dbReference type="SMART" id="SM00490">
    <property type="entry name" value="HELICc"/>
    <property type="match status" value="1"/>
</dbReference>
<protein>
    <recommendedName>
        <fullName evidence="2">RNA helicase</fullName>
        <ecNumber evidence="2">3.6.4.13</ecNumber>
    </recommendedName>
</protein>
<dbReference type="Gene3D" id="1.20.272.40">
    <property type="match status" value="1"/>
</dbReference>
<evidence type="ECO:0000256" key="3">
    <source>
        <dbReference type="ARBA" id="ARBA00022741"/>
    </source>
</evidence>
<comment type="subcellular location">
    <subcellularLocation>
        <location evidence="1">Mitochondrion</location>
    </subcellularLocation>
</comment>
<dbReference type="GO" id="GO:0000965">
    <property type="term" value="P:mitochondrial RNA 3'-end processing"/>
    <property type="evidence" value="ECO:0007669"/>
    <property type="project" value="TreeGrafter"/>
</dbReference>
<dbReference type="EMBL" id="CABVLU010000001">
    <property type="protein sequence ID" value="VVT44953.1"/>
    <property type="molecule type" value="Genomic_DNA"/>
</dbReference>
<dbReference type="PROSITE" id="PS51194">
    <property type="entry name" value="HELICASE_CTER"/>
    <property type="match status" value="1"/>
</dbReference>
<dbReference type="Proteomes" id="UP000398389">
    <property type="component" value="Unassembled WGS sequence"/>
</dbReference>
<dbReference type="FunFam" id="3.40.50.300:FF:000269">
    <property type="entry name" value="ATP-dependent RNA helicase SUPV3L1, mitochondrial"/>
    <property type="match status" value="1"/>
</dbReference>
<keyword evidence="3" id="KW-0547">Nucleotide-binding</keyword>
<dbReference type="GO" id="GO:0045025">
    <property type="term" value="C:mitochondrial degradosome"/>
    <property type="evidence" value="ECO:0007669"/>
    <property type="project" value="TreeGrafter"/>
</dbReference>
<keyword evidence="8" id="KW-0496">Mitochondrion</keyword>
<evidence type="ECO:0000256" key="1">
    <source>
        <dbReference type="ARBA" id="ARBA00004173"/>
    </source>
</evidence>
<dbReference type="FunFam" id="3.40.50.300:FF:000957">
    <property type="entry name" value="ATP-dependent RNA helicase SUV3L, mitochondrial"/>
    <property type="match status" value="1"/>
</dbReference>
<dbReference type="InterPro" id="IPR001650">
    <property type="entry name" value="Helicase_C-like"/>
</dbReference>
<dbReference type="Pfam" id="PF00271">
    <property type="entry name" value="Helicase_C"/>
    <property type="match status" value="1"/>
</dbReference>
<comment type="catalytic activity">
    <reaction evidence="9">
        <text>ATP + H2O = ADP + phosphate + H(+)</text>
        <dbReference type="Rhea" id="RHEA:13065"/>
        <dbReference type="ChEBI" id="CHEBI:15377"/>
        <dbReference type="ChEBI" id="CHEBI:15378"/>
        <dbReference type="ChEBI" id="CHEBI:30616"/>
        <dbReference type="ChEBI" id="CHEBI:43474"/>
        <dbReference type="ChEBI" id="CHEBI:456216"/>
        <dbReference type="EC" id="3.6.4.13"/>
    </reaction>
</comment>
<dbReference type="Gene3D" id="3.40.50.300">
    <property type="entry name" value="P-loop containing nucleotide triphosphate hydrolases"/>
    <property type="match status" value="2"/>
</dbReference>
<evidence type="ECO:0000256" key="7">
    <source>
        <dbReference type="ARBA" id="ARBA00022946"/>
    </source>
</evidence>
<dbReference type="OrthoDB" id="6692397at2759"/>
<sequence length="860" mass="98097">MLRYSHCKRSLNHPVLFRSILGSVERPRNNSVASTGIVKNRIRKKDSGNARYNNLDLGGHQNNNQSRNRFSYKHEYNWRDIRHRKNNDEGYQKLKEKEKERPRKPTATNSNFTPVDLQTDKRVEEFNTTCKQVFDKVNKDIELEQKILQSSPQSTARKEAFDLLINKVQVALKNTAIVNQIPVWNLVRHVKEEMSHDLKKVIDEFIKDMNASSRAYIVYENDDSAYASYVENPPVIPELGKILALIDNIPQDASLDHVKTIFQQTLYLVSGSFLRYFRAKLKVEFSSDSKTNNLVSIDMTNPGEWYPAARAIRRNVILHIGPTNSGKTYSALKALQGAKSGYYAGPLRLLAREVYNRFKAAGQACNLVTGEEVIEDYDQFGVPVKISCGTIEMVDVNRPMDVAVIDEIQMIEDGQRGWAWTQAFLGVQAKEVHLCGDPSSESIIRRLVARTGDNLEVRRYQRLSPLYVEKHPMKENLKSLQPGDCIVAFSKRQLMDWKANVEKKTKNYCAIIYGALPPESRSHQAELFNEKGSGYNYLVASDAVGMGLNLSIRRIIFLTTMKFNGTTNKEISISQIKQIAGRAGRFRVAPSKNTSSQNNIEKEEDVVGSVTAFSSKDLSCIRKALASETPKIKRGGLFPSEYLFRQYALPLYSDHSFDNVLRRMDVASELGTSYFLCGVDNMVLTAEVFRSVKKLTLNEKLVFAKAPLKLRIPQCVQAFQRLCSVVSNNRSVTVLDIPDIQIQVLSKTGPFNDKDIETLEATHNCLVLYLWLSYRFPMNFTDRQGAFELKALCEKLIDQALMDTRSKRLDRWLKKKMREDVGLFAENSVEQVKLEKNEERNEQDDEYKESHKLENVAKAL</sequence>
<reference evidence="12 13" key="1">
    <citation type="submission" date="2019-09" db="EMBL/GenBank/DDBJ databases">
        <authorList>
            <person name="Brejova B."/>
        </authorList>
    </citation>
    <scope>NUCLEOTIDE SEQUENCE [LARGE SCALE GENOMIC DNA]</scope>
</reference>
<keyword evidence="4" id="KW-0378">Hydrolase</keyword>
<dbReference type="PANTHER" id="PTHR12131">
    <property type="entry name" value="ATP-DEPENDENT RNA AND DNA HELICASE"/>
    <property type="match status" value="1"/>
</dbReference>
<dbReference type="PANTHER" id="PTHR12131:SF1">
    <property type="entry name" value="ATP-DEPENDENT RNA HELICASE SUPV3L1, MITOCHONDRIAL-RELATED"/>
    <property type="match status" value="1"/>
</dbReference>